<evidence type="ECO:0008006" key="4">
    <source>
        <dbReference type="Google" id="ProtNLM"/>
    </source>
</evidence>
<feature type="non-terminal residue" evidence="2">
    <location>
        <position position="55"/>
    </location>
</feature>
<dbReference type="AlphaFoldDB" id="D8SM87"/>
<dbReference type="InterPro" id="IPR032675">
    <property type="entry name" value="LRR_dom_sf"/>
</dbReference>
<evidence type="ECO:0000256" key="1">
    <source>
        <dbReference type="ARBA" id="ARBA00004196"/>
    </source>
</evidence>
<protein>
    <recommendedName>
        <fullName evidence="4">Leucine-rich repeat-containing N-terminal plant-type domain-containing protein</fullName>
    </recommendedName>
</protein>
<keyword evidence="3" id="KW-1185">Reference proteome</keyword>
<dbReference type="Proteomes" id="UP000001514">
    <property type="component" value="Unassembled WGS sequence"/>
</dbReference>
<dbReference type="InterPro" id="IPR051848">
    <property type="entry name" value="PGIP"/>
</dbReference>
<dbReference type="PANTHER" id="PTHR48059">
    <property type="entry name" value="POLYGALACTURONASE INHIBITOR 1"/>
    <property type="match status" value="1"/>
</dbReference>
<sequence>VGRLHQLKSLNLSTNSMVGKIPDELANCSQLELLDLQGNSFQGRIPASLGRLQKL</sequence>
<dbReference type="PANTHER" id="PTHR48059:SF30">
    <property type="entry name" value="OS06G0587000 PROTEIN"/>
    <property type="match status" value="1"/>
</dbReference>
<dbReference type="HOGENOM" id="CLU_000288_18_14_1"/>
<proteinExistence type="predicted"/>
<name>D8SM87_SELML</name>
<comment type="subcellular location">
    <subcellularLocation>
        <location evidence="1">Cell envelope</location>
    </subcellularLocation>
</comment>
<dbReference type="EMBL" id="GL377627">
    <property type="protein sequence ID" value="EFJ14446.1"/>
    <property type="molecule type" value="Genomic_DNA"/>
</dbReference>
<dbReference type="Gramene" id="EFJ14446">
    <property type="protein sequence ID" value="EFJ14446"/>
    <property type="gene ID" value="SELMODRAFT_19708"/>
</dbReference>
<evidence type="ECO:0000313" key="3">
    <source>
        <dbReference type="Proteomes" id="UP000001514"/>
    </source>
</evidence>
<reference evidence="2 3" key="1">
    <citation type="journal article" date="2011" name="Science">
        <title>The Selaginella genome identifies genetic changes associated with the evolution of vascular plants.</title>
        <authorList>
            <person name="Banks J.A."/>
            <person name="Nishiyama T."/>
            <person name="Hasebe M."/>
            <person name="Bowman J.L."/>
            <person name="Gribskov M."/>
            <person name="dePamphilis C."/>
            <person name="Albert V.A."/>
            <person name="Aono N."/>
            <person name="Aoyama T."/>
            <person name="Ambrose B.A."/>
            <person name="Ashton N.W."/>
            <person name="Axtell M.J."/>
            <person name="Barker E."/>
            <person name="Barker M.S."/>
            <person name="Bennetzen J.L."/>
            <person name="Bonawitz N.D."/>
            <person name="Chapple C."/>
            <person name="Cheng C."/>
            <person name="Correa L.G."/>
            <person name="Dacre M."/>
            <person name="DeBarry J."/>
            <person name="Dreyer I."/>
            <person name="Elias M."/>
            <person name="Engstrom E.M."/>
            <person name="Estelle M."/>
            <person name="Feng L."/>
            <person name="Finet C."/>
            <person name="Floyd S.K."/>
            <person name="Frommer W.B."/>
            <person name="Fujita T."/>
            <person name="Gramzow L."/>
            <person name="Gutensohn M."/>
            <person name="Harholt J."/>
            <person name="Hattori M."/>
            <person name="Heyl A."/>
            <person name="Hirai T."/>
            <person name="Hiwatashi Y."/>
            <person name="Ishikawa M."/>
            <person name="Iwata M."/>
            <person name="Karol K.G."/>
            <person name="Koehler B."/>
            <person name="Kolukisaoglu U."/>
            <person name="Kubo M."/>
            <person name="Kurata T."/>
            <person name="Lalonde S."/>
            <person name="Li K."/>
            <person name="Li Y."/>
            <person name="Litt A."/>
            <person name="Lyons E."/>
            <person name="Manning G."/>
            <person name="Maruyama T."/>
            <person name="Michael T.P."/>
            <person name="Mikami K."/>
            <person name="Miyazaki S."/>
            <person name="Morinaga S."/>
            <person name="Murata T."/>
            <person name="Mueller-Roeber B."/>
            <person name="Nelson D.R."/>
            <person name="Obara M."/>
            <person name="Oguri Y."/>
            <person name="Olmstead R.G."/>
            <person name="Onodera N."/>
            <person name="Petersen B.L."/>
            <person name="Pils B."/>
            <person name="Prigge M."/>
            <person name="Rensing S.A."/>
            <person name="Riano-Pachon D.M."/>
            <person name="Roberts A.W."/>
            <person name="Sato Y."/>
            <person name="Scheller H.V."/>
            <person name="Schulz B."/>
            <person name="Schulz C."/>
            <person name="Shakirov E.V."/>
            <person name="Shibagaki N."/>
            <person name="Shinohara N."/>
            <person name="Shippen D.E."/>
            <person name="Soerensen I."/>
            <person name="Sotooka R."/>
            <person name="Sugimoto N."/>
            <person name="Sugita M."/>
            <person name="Sumikawa N."/>
            <person name="Tanurdzic M."/>
            <person name="Theissen G."/>
            <person name="Ulvskov P."/>
            <person name="Wakazuki S."/>
            <person name="Weng J.K."/>
            <person name="Willats W.W."/>
            <person name="Wipf D."/>
            <person name="Wolf P.G."/>
            <person name="Yang L."/>
            <person name="Zimmer A.D."/>
            <person name="Zhu Q."/>
            <person name="Mitros T."/>
            <person name="Hellsten U."/>
            <person name="Loque D."/>
            <person name="Otillar R."/>
            <person name="Salamov A."/>
            <person name="Schmutz J."/>
            <person name="Shapiro H."/>
            <person name="Lindquist E."/>
            <person name="Lucas S."/>
            <person name="Rokhsar D."/>
            <person name="Grigoriev I.V."/>
        </authorList>
    </citation>
    <scope>NUCLEOTIDE SEQUENCE [LARGE SCALE GENOMIC DNA]</scope>
</reference>
<dbReference type="InterPro" id="IPR001611">
    <property type="entry name" value="Leu-rich_rpt"/>
</dbReference>
<dbReference type="Pfam" id="PF13855">
    <property type="entry name" value="LRR_8"/>
    <property type="match status" value="1"/>
</dbReference>
<dbReference type="STRING" id="88036.D8SM87"/>
<accession>D8SM87</accession>
<organism evidence="3">
    <name type="scientific">Selaginella moellendorffii</name>
    <name type="common">Spikemoss</name>
    <dbReference type="NCBI Taxonomy" id="88036"/>
    <lineage>
        <taxon>Eukaryota</taxon>
        <taxon>Viridiplantae</taxon>
        <taxon>Streptophyta</taxon>
        <taxon>Embryophyta</taxon>
        <taxon>Tracheophyta</taxon>
        <taxon>Lycopodiopsida</taxon>
        <taxon>Selaginellales</taxon>
        <taxon>Selaginellaceae</taxon>
        <taxon>Selaginella</taxon>
    </lineage>
</organism>
<dbReference type="SUPFAM" id="SSF52058">
    <property type="entry name" value="L domain-like"/>
    <property type="match status" value="1"/>
</dbReference>
<dbReference type="KEGG" id="smo:SELMODRAFT_19708"/>
<dbReference type="InParanoid" id="D8SM87"/>
<evidence type="ECO:0000313" key="2">
    <source>
        <dbReference type="EMBL" id="EFJ14446.1"/>
    </source>
</evidence>
<dbReference type="Gene3D" id="3.80.10.10">
    <property type="entry name" value="Ribonuclease Inhibitor"/>
    <property type="match status" value="1"/>
</dbReference>
<gene>
    <name evidence="2" type="ORF">SELMODRAFT_19708</name>
</gene>
<dbReference type="OMA" id="LAFHHNS"/>
<feature type="non-terminal residue" evidence="2">
    <location>
        <position position="1"/>
    </location>
</feature>